<evidence type="ECO:0000313" key="4">
    <source>
        <dbReference type="Proteomes" id="UP000886751"/>
    </source>
</evidence>
<reference evidence="3" key="1">
    <citation type="journal article" date="2021" name="PeerJ">
        <title>Extensive microbial diversity within the chicken gut microbiome revealed by metagenomics and culture.</title>
        <authorList>
            <person name="Gilroy R."/>
            <person name="Ravi A."/>
            <person name="Getino M."/>
            <person name="Pursley I."/>
            <person name="Horton D.L."/>
            <person name="Alikhan N.F."/>
            <person name="Baker D."/>
            <person name="Gharbi K."/>
            <person name="Hall N."/>
            <person name="Watson M."/>
            <person name="Adriaenssens E.M."/>
            <person name="Foster-Nyarko E."/>
            <person name="Jarju S."/>
            <person name="Secka A."/>
            <person name="Antonio M."/>
            <person name="Oren A."/>
            <person name="Chaudhuri R.R."/>
            <person name="La Ragione R."/>
            <person name="Hildebrand F."/>
            <person name="Pallen M.J."/>
        </authorList>
    </citation>
    <scope>NUCLEOTIDE SEQUENCE</scope>
    <source>
        <strain evidence="3">ChiHecec2B26-7398</strain>
    </source>
</reference>
<dbReference type="Proteomes" id="UP000886751">
    <property type="component" value="Unassembled WGS sequence"/>
</dbReference>
<gene>
    <name evidence="3" type="ORF">H9846_08225</name>
</gene>
<name>A0A9D1Y1T1_9FIRM</name>
<accession>A0A9D1Y1T1</accession>
<evidence type="ECO:0000259" key="2">
    <source>
        <dbReference type="Pfam" id="PF18732"/>
    </source>
</evidence>
<dbReference type="AlphaFoldDB" id="A0A9D1Y1T1"/>
<sequence length="54" mass="6009">TVIENAHKLRNANPLSHASSQLLDSNDTSKDLCKSIKALSKLIYGYIDKHKEQA</sequence>
<reference evidence="3" key="2">
    <citation type="submission" date="2021-04" db="EMBL/GenBank/DDBJ databases">
        <authorList>
            <person name="Gilroy R."/>
        </authorList>
    </citation>
    <scope>NUCLEOTIDE SEQUENCE</scope>
    <source>
        <strain evidence="3">ChiHecec2B26-7398</strain>
    </source>
</reference>
<dbReference type="InterPro" id="IPR041026">
    <property type="entry name" value="HEPN_AbiA_CTD"/>
</dbReference>
<organism evidence="3 4">
    <name type="scientific">Candidatus Gemmiger excrementipullorum</name>
    <dbReference type="NCBI Taxonomy" id="2838610"/>
    <lineage>
        <taxon>Bacteria</taxon>
        <taxon>Bacillati</taxon>
        <taxon>Bacillota</taxon>
        <taxon>Clostridia</taxon>
        <taxon>Eubacteriales</taxon>
        <taxon>Gemmiger</taxon>
    </lineage>
</organism>
<dbReference type="EMBL" id="DXEI01000123">
    <property type="protein sequence ID" value="HIX95429.1"/>
    <property type="molecule type" value="Genomic_DNA"/>
</dbReference>
<feature type="domain" description="HEPN like Abia C-terminal" evidence="2">
    <location>
        <begin position="1"/>
        <end position="51"/>
    </location>
</feature>
<feature type="non-terminal residue" evidence="3">
    <location>
        <position position="1"/>
    </location>
</feature>
<evidence type="ECO:0000313" key="3">
    <source>
        <dbReference type="EMBL" id="HIX95429.1"/>
    </source>
</evidence>
<feature type="compositionally biased region" description="Polar residues" evidence="1">
    <location>
        <begin position="13"/>
        <end position="26"/>
    </location>
</feature>
<dbReference type="Pfam" id="PF18732">
    <property type="entry name" value="HEPN_AbiA_CTD"/>
    <property type="match status" value="1"/>
</dbReference>
<protein>
    <recommendedName>
        <fullName evidence="2">HEPN like Abia C-terminal domain-containing protein</fullName>
    </recommendedName>
</protein>
<proteinExistence type="predicted"/>
<evidence type="ECO:0000256" key="1">
    <source>
        <dbReference type="SAM" id="MobiDB-lite"/>
    </source>
</evidence>
<feature type="region of interest" description="Disordered" evidence="1">
    <location>
        <begin position="1"/>
        <end position="27"/>
    </location>
</feature>
<comment type="caution">
    <text evidence="3">The sequence shown here is derived from an EMBL/GenBank/DDBJ whole genome shotgun (WGS) entry which is preliminary data.</text>
</comment>